<dbReference type="InterPro" id="IPR001590">
    <property type="entry name" value="Peptidase_M12B"/>
</dbReference>
<feature type="chain" id="PRO_5028801863" evidence="3">
    <location>
        <begin position="19"/>
        <end position="460"/>
    </location>
</feature>
<sequence>MLIPVFVLSTLVWLVADAKVDFRHSATNKDFISRLPENQFEIVHPFQIRDKNERIGIDTRNYFLNATVHYQHVTIVIRSNTLVNHRLKLVLNLNDYLFFNQTKFNKLDANGESPINGRVENCYYQGTVNSDATSFVAISTCTGLRGIIAFENGTTYGLWPLDGGDRGRRHPHVLYKTQWPKEFTCGSITQNLAAQFLRKKRDVSRQTKYVELAVIGDKSFVTEHGLSQDEAVQYMLESVNIADLMLARDLNIRLSVAYSELWIDAQRVDMHDDIERTLSGVHDYVTGHIYHIGKDATLMFTGASFASHDGVSSMFSSICTSRAVGLVKVRFSQPCLQWIDELPADRRQPVAASVKWINLWSSNTLRLAAGLSFFAGHLDERLDGNKDCHRCELRKSGTICRESRSICDVLEFCDGESGDCPADGYLVDGIICGIKSQCWKGNCSDPEQQCKALWGPGYKA</sequence>
<dbReference type="PANTHER" id="PTHR11905:SF248">
    <property type="entry name" value="DISINTEGRIN AND METALLOPROTEINASE DOMAIN-CONTAINING PROTEIN UNC-71"/>
    <property type="match status" value="1"/>
</dbReference>
<dbReference type="SUPFAM" id="SSF55486">
    <property type="entry name" value="Metalloproteases ('zincins'), catalytic domain"/>
    <property type="match status" value="1"/>
</dbReference>
<evidence type="ECO:0000256" key="2">
    <source>
        <dbReference type="PROSITE-ProRule" id="PRU00276"/>
    </source>
</evidence>
<keyword evidence="1" id="KW-1015">Disulfide bond</keyword>
<protein>
    <submittedName>
        <fullName evidence="7">Peptidase M12B domain-containing protein</fullName>
    </submittedName>
</protein>
<keyword evidence="6" id="KW-1185">Reference proteome</keyword>
<dbReference type="SMART" id="SM00050">
    <property type="entry name" value="DISIN"/>
    <property type="match status" value="1"/>
</dbReference>
<dbReference type="InterPro" id="IPR024079">
    <property type="entry name" value="MetalloPept_cat_dom_sf"/>
</dbReference>
<dbReference type="Pfam" id="PF01421">
    <property type="entry name" value="Reprolysin"/>
    <property type="match status" value="1"/>
</dbReference>
<reference evidence="6" key="1">
    <citation type="journal article" date="2013" name="Genetics">
        <title>The draft genome and transcriptome of Panagrellus redivivus are shaped by the harsh demands of a free-living lifestyle.</title>
        <authorList>
            <person name="Srinivasan J."/>
            <person name="Dillman A.R."/>
            <person name="Macchietto M.G."/>
            <person name="Heikkinen L."/>
            <person name="Lakso M."/>
            <person name="Fracchia K.M."/>
            <person name="Antoshechkin I."/>
            <person name="Mortazavi A."/>
            <person name="Wong G."/>
            <person name="Sternberg P.W."/>
        </authorList>
    </citation>
    <scope>NUCLEOTIDE SEQUENCE [LARGE SCALE GENOMIC DNA]</scope>
    <source>
        <strain evidence="6">MT8872</strain>
    </source>
</reference>
<comment type="caution">
    <text evidence="2">Lacks conserved residue(s) required for the propagation of feature annotation.</text>
</comment>
<evidence type="ECO:0000313" key="7">
    <source>
        <dbReference type="WBParaSite" id="Pan_g24207.t1"/>
    </source>
</evidence>
<dbReference type="Gene3D" id="4.10.70.10">
    <property type="entry name" value="Disintegrin domain"/>
    <property type="match status" value="1"/>
</dbReference>
<name>A0A7E4VRT4_PANRE</name>
<proteinExistence type="predicted"/>
<dbReference type="Gene3D" id="3.40.390.10">
    <property type="entry name" value="Collagenase (Catalytic Domain)"/>
    <property type="match status" value="1"/>
</dbReference>
<dbReference type="GO" id="GO:0004222">
    <property type="term" value="F:metalloendopeptidase activity"/>
    <property type="evidence" value="ECO:0007669"/>
    <property type="project" value="InterPro"/>
</dbReference>
<evidence type="ECO:0000256" key="1">
    <source>
        <dbReference type="PROSITE-ProRule" id="PRU00068"/>
    </source>
</evidence>
<dbReference type="GO" id="GO:0006509">
    <property type="term" value="P:membrane protein ectodomain proteolysis"/>
    <property type="evidence" value="ECO:0007669"/>
    <property type="project" value="TreeGrafter"/>
</dbReference>
<feature type="disulfide bond" evidence="1">
    <location>
        <begin position="400"/>
        <end position="420"/>
    </location>
</feature>
<reference evidence="7" key="2">
    <citation type="submission" date="2020-10" db="UniProtKB">
        <authorList>
            <consortium name="WormBaseParasite"/>
        </authorList>
    </citation>
    <scope>IDENTIFICATION</scope>
</reference>
<evidence type="ECO:0000259" key="4">
    <source>
        <dbReference type="PROSITE" id="PS50214"/>
    </source>
</evidence>
<evidence type="ECO:0000313" key="6">
    <source>
        <dbReference type="Proteomes" id="UP000492821"/>
    </source>
</evidence>
<accession>A0A7E4VRT4</accession>
<dbReference type="PANTHER" id="PTHR11905">
    <property type="entry name" value="ADAM A DISINTEGRIN AND METALLOPROTEASE DOMAIN"/>
    <property type="match status" value="1"/>
</dbReference>
<feature type="signal peptide" evidence="3">
    <location>
        <begin position="1"/>
        <end position="18"/>
    </location>
</feature>
<dbReference type="InterPro" id="IPR001762">
    <property type="entry name" value="Disintegrin_dom"/>
</dbReference>
<evidence type="ECO:0000259" key="5">
    <source>
        <dbReference type="PROSITE" id="PS50215"/>
    </source>
</evidence>
<dbReference type="InterPro" id="IPR036436">
    <property type="entry name" value="Disintegrin_dom_sf"/>
</dbReference>
<organism evidence="6 7">
    <name type="scientific">Panagrellus redivivus</name>
    <name type="common">Microworm</name>
    <dbReference type="NCBI Taxonomy" id="6233"/>
    <lineage>
        <taxon>Eukaryota</taxon>
        <taxon>Metazoa</taxon>
        <taxon>Ecdysozoa</taxon>
        <taxon>Nematoda</taxon>
        <taxon>Chromadorea</taxon>
        <taxon>Rhabditida</taxon>
        <taxon>Tylenchina</taxon>
        <taxon>Panagrolaimomorpha</taxon>
        <taxon>Panagrolaimoidea</taxon>
        <taxon>Panagrolaimidae</taxon>
        <taxon>Panagrellus</taxon>
    </lineage>
</organism>
<keyword evidence="3" id="KW-0732">Signal</keyword>
<evidence type="ECO:0000256" key="3">
    <source>
        <dbReference type="SAM" id="SignalP"/>
    </source>
</evidence>
<dbReference type="WBParaSite" id="Pan_g24207.t1">
    <property type="protein sequence ID" value="Pan_g24207.t1"/>
    <property type="gene ID" value="Pan_g24207"/>
</dbReference>
<dbReference type="PROSITE" id="PS50214">
    <property type="entry name" value="DISINTEGRIN_2"/>
    <property type="match status" value="1"/>
</dbReference>
<feature type="domain" description="Peptidase M12B" evidence="5">
    <location>
        <begin position="208"/>
        <end position="400"/>
    </location>
</feature>
<feature type="domain" description="Disintegrin" evidence="4">
    <location>
        <begin position="388"/>
        <end position="428"/>
    </location>
</feature>
<dbReference type="AlphaFoldDB" id="A0A7E4VRT4"/>
<dbReference type="Proteomes" id="UP000492821">
    <property type="component" value="Unassembled WGS sequence"/>
</dbReference>
<dbReference type="SUPFAM" id="SSF57552">
    <property type="entry name" value="Blood coagulation inhibitor (disintegrin)"/>
    <property type="match status" value="1"/>
</dbReference>
<dbReference type="PROSITE" id="PS50215">
    <property type="entry name" value="ADAM_MEPRO"/>
    <property type="match status" value="1"/>
</dbReference>